<evidence type="ECO:0000313" key="2">
    <source>
        <dbReference type="Proteomes" id="UP000247810"/>
    </source>
</evidence>
<sequence length="162" mass="17903">MARFPPLSSAYQSVSSRGLRSIMDSGLSCPRSPTSLWNPDKLIGQITVFDALYPRLTPFNKTLEVNGHPALSVMRCQLLAPTFKKINEQIHNCFSLSTGLTSADHRCRRLYTTESVAWGMVDPSLGDEYSASSARSDVYDNDSIQQQAAITTHPPGVFKINH</sequence>
<proteinExistence type="predicted"/>
<dbReference type="AlphaFoldDB" id="A0A319E6S5"/>
<protein>
    <submittedName>
        <fullName evidence="1">Uncharacterized protein</fullName>
    </submittedName>
</protein>
<dbReference type="Proteomes" id="UP000247810">
    <property type="component" value="Unassembled WGS sequence"/>
</dbReference>
<dbReference type="VEuPathDB" id="FungiDB:BO71DRAFT_425254"/>
<organism evidence="1 2">
    <name type="scientific">Aspergillus ellipticus CBS 707.79</name>
    <dbReference type="NCBI Taxonomy" id="1448320"/>
    <lineage>
        <taxon>Eukaryota</taxon>
        <taxon>Fungi</taxon>
        <taxon>Dikarya</taxon>
        <taxon>Ascomycota</taxon>
        <taxon>Pezizomycotina</taxon>
        <taxon>Eurotiomycetes</taxon>
        <taxon>Eurotiomycetidae</taxon>
        <taxon>Eurotiales</taxon>
        <taxon>Aspergillaceae</taxon>
        <taxon>Aspergillus</taxon>
        <taxon>Aspergillus subgen. Circumdati</taxon>
    </lineage>
</organism>
<name>A0A319E6S5_9EURO</name>
<gene>
    <name evidence="1" type="ORF">BO71DRAFT_425254</name>
</gene>
<keyword evidence="2" id="KW-1185">Reference proteome</keyword>
<reference evidence="1 2" key="1">
    <citation type="submission" date="2018-02" db="EMBL/GenBank/DDBJ databases">
        <title>The genomes of Aspergillus section Nigri reveals drivers in fungal speciation.</title>
        <authorList>
            <consortium name="DOE Joint Genome Institute"/>
            <person name="Vesth T.C."/>
            <person name="Nybo J."/>
            <person name="Theobald S."/>
            <person name="Brandl J."/>
            <person name="Frisvad J.C."/>
            <person name="Nielsen K.F."/>
            <person name="Lyhne E.K."/>
            <person name="Kogle M.E."/>
            <person name="Kuo A."/>
            <person name="Riley R."/>
            <person name="Clum A."/>
            <person name="Nolan M."/>
            <person name="Lipzen A."/>
            <person name="Salamov A."/>
            <person name="Henrissat B."/>
            <person name="Wiebenga A."/>
            <person name="De vries R.P."/>
            <person name="Grigoriev I.V."/>
            <person name="Mortensen U.H."/>
            <person name="Andersen M.R."/>
            <person name="Baker S.E."/>
        </authorList>
    </citation>
    <scope>NUCLEOTIDE SEQUENCE [LARGE SCALE GENOMIC DNA]</scope>
    <source>
        <strain evidence="1 2">CBS 707.79</strain>
    </source>
</reference>
<dbReference type="EMBL" id="KZ825803">
    <property type="protein sequence ID" value="PYH99333.1"/>
    <property type="molecule type" value="Genomic_DNA"/>
</dbReference>
<accession>A0A319E6S5</accession>
<evidence type="ECO:0000313" key="1">
    <source>
        <dbReference type="EMBL" id="PYH99333.1"/>
    </source>
</evidence>